<proteinExistence type="predicted"/>
<sequence>MEGRVLYLSMLLIKQKYLNLGSIALSPGISDDPILPQATQLVTKPAQSPDLDCGYTRPNPLHLARKISYLHVLWVTEKGPQKQEDLCGTQLHGDAFCKPSPVLSIWLLTSCEQKKKDVDLASFQRVNVVIRKSRKTLGDKDILLHWAPAQKPCIEEEEVCGRDSTLQNVTARSGLSHGNQDALYGKSERFHCFIGKNLTTGIVKLKELTVVVHTLL</sequence>
<accession>A0A8K1GDR1</accession>
<dbReference type="EMBL" id="SWJQ01000293">
    <property type="protein sequence ID" value="TRZ16845.1"/>
    <property type="molecule type" value="Genomic_DNA"/>
</dbReference>
<dbReference type="Proteomes" id="UP000796761">
    <property type="component" value="Unassembled WGS sequence"/>
</dbReference>
<evidence type="ECO:0000313" key="2">
    <source>
        <dbReference type="Proteomes" id="UP000796761"/>
    </source>
</evidence>
<evidence type="ECO:0000313" key="1">
    <source>
        <dbReference type="EMBL" id="TRZ16845.1"/>
    </source>
</evidence>
<comment type="caution">
    <text evidence="1">The sequence shown here is derived from an EMBL/GenBank/DDBJ whole genome shotgun (WGS) entry which is preliminary data.</text>
</comment>
<gene>
    <name evidence="1" type="ORF">HGM15179_010272</name>
</gene>
<keyword evidence="2" id="KW-1185">Reference proteome</keyword>
<organism evidence="1 2">
    <name type="scientific">Zosterops borbonicus</name>
    <dbReference type="NCBI Taxonomy" id="364589"/>
    <lineage>
        <taxon>Eukaryota</taxon>
        <taxon>Metazoa</taxon>
        <taxon>Chordata</taxon>
        <taxon>Craniata</taxon>
        <taxon>Vertebrata</taxon>
        <taxon>Euteleostomi</taxon>
        <taxon>Archelosauria</taxon>
        <taxon>Archosauria</taxon>
        <taxon>Dinosauria</taxon>
        <taxon>Saurischia</taxon>
        <taxon>Theropoda</taxon>
        <taxon>Coelurosauria</taxon>
        <taxon>Aves</taxon>
        <taxon>Neognathae</taxon>
        <taxon>Neoaves</taxon>
        <taxon>Telluraves</taxon>
        <taxon>Australaves</taxon>
        <taxon>Passeriformes</taxon>
        <taxon>Sylvioidea</taxon>
        <taxon>Zosteropidae</taxon>
        <taxon>Zosterops</taxon>
    </lineage>
</organism>
<reference evidence="1" key="1">
    <citation type="submission" date="2019-04" db="EMBL/GenBank/DDBJ databases">
        <title>Genome assembly of Zosterops borbonicus 15179.</title>
        <authorList>
            <person name="Leroy T."/>
            <person name="Anselmetti Y."/>
            <person name="Tilak M.-K."/>
            <person name="Nabholz B."/>
        </authorList>
    </citation>
    <scope>NUCLEOTIDE SEQUENCE</scope>
    <source>
        <strain evidence="1">HGM_15179</strain>
        <tissue evidence="1">Muscle</tissue>
    </source>
</reference>
<dbReference type="AlphaFoldDB" id="A0A8K1GDR1"/>
<protein>
    <submittedName>
        <fullName evidence="1">Uncharacterized protein</fullName>
    </submittedName>
</protein>
<name>A0A8K1GDR1_9PASS</name>